<feature type="transmembrane region" description="Helical" evidence="1">
    <location>
        <begin position="51"/>
        <end position="73"/>
    </location>
</feature>
<dbReference type="EMBL" id="QTUC01000001">
    <property type="protein sequence ID" value="REF36338.1"/>
    <property type="molecule type" value="Genomic_DNA"/>
</dbReference>
<keyword evidence="3" id="KW-1185">Reference proteome</keyword>
<feature type="transmembrane region" description="Helical" evidence="1">
    <location>
        <begin position="85"/>
        <end position="108"/>
    </location>
</feature>
<sequence>MRLVLECSDDLERATALASWLNRPTVTEVVIRLPWLDEDERHRYASAIRRLFNDCGCAVAAAAFIAALAATLLTHVPERGWSWPLVGTSLVISITAALAGKLLGLAWTRHRLRALLRRVGRGGSAAPVR</sequence>
<protein>
    <submittedName>
        <fullName evidence="2">Signaling repeat-containing protein</fullName>
    </submittedName>
</protein>
<gene>
    <name evidence="2" type="ORF">DFJ64_1745</name>
</gene>
<accession>A0A3D9V3N9</accession>
<reference evidence="2 3" key="1">
    <citation type="submission" date="2018-08" db="EMBL/GenBank/DDBJ databases">
        <title>Sequencing the genomes of 1000 actinobacteria strains.</title>
        <authorList>
            <person name="Klenk H.-P."/>
        </authorList>
    </citation>
    <scope>NUCLEOTIDE SEQUENCE [LARGE SCALE GENOMIC DNA]</scope>
    <source>
        <strain evidence="2 3">DSM 22891</strain>
    </source>
</reference>
<organism evidence="2 3">
    <name type="scientific">Thermasporomyces composti</name>
    <dbReference type="NCBI Taxonomy" id="696763"/>
    <lineage>
        <taxon>Bacteria</taxon>
        <taxon>Bacillati</taxon>
        <taxon>Actinomycetota</taxon>
        <taxon>Actinomycetes</taxon>
        <taxon>Propionibacteriales</taxon>
        <taxon>Nocardioidaceae</taxon>
        <taxon>Thermasporomyces</taxon>
    </lineage>
</organism>
<dbReference type="RefSeq" id="WP_115849991.1">
    <property type="nucleotide sequence ID" value="NZ_QTUC01000001.1"/>
</dbReference>
<comment type="caution">
    <text evidence="2">The sequence shown here is derived from an EMBL/GenBank/DDBJ whole genome shotgun (WGS) entry which is preliminary data.</text>
</comment>
<keyword evidence="1" id="KW-0472">Membrane</keyword>
<proteinExistence type="predicted"/>
<keyword evidence="1" id="KW-1133">Transmembrane helix</keyword>
<evidence type="ECO:0000313" key="2">
    <source>
        <dbReference type="EMBL" id="REF36338.1"/>
    </source>
</evidence>
<keyword evidence="1" id="KW-0812">Transmembrane</keyword>
<dbReference type="Proteomes" id="UP000256485">
    <property type="component" value="Unassembled WGS sequence"/>
</dbReference>
<evidence type="ECO:0000313" key="3">
    <source>
        <dbReference type="Proteomes" id="UP000256485"/>
    </source>
</evidence>
<evidence type="ECO:0000256" key="1">
    <source>
        <dbReference type="SAM" id="Phobius"/>
    </source>
</evidence>
<dbReference type="OrthoDB" id="3405135at2"/>
<name>A0A3D9V3N9_THECX</name>
<dbReference type="AlphaFoldDB" id="A0A3D9V3N9"/>